<gene>
    <name evidence="1" type="ORF">ACFO8Q_07510</name>
</gene>
<organism evidence="1 2">
    <name type="scientific">Effusibacillus consociatus</name>
    <dbReference type="NCBI Taxonomy" id="1117041"/>
    <lineage>
        <taxon>Bacteria</taxon>
        <taxon>Bacillati</taxon>
        <taxon>Bacillota</taxon>
        <taxon>Bacilli</taxon>
        <taxon>Bacillales</taxon>
        <taxon>Alicyclobacillaceae</taxon>
        <taxon>Effusibacillus</taxon>
    </lineage>
</organism>
<dbReference type="EMBL" id="JBHSHC010000051">
    <property type="protein sequence ID" value="MFC4767207.1"/>
    <property type="molecule type" value="Genomic_DNA"/>
</dbReference>
<name>A0ABV9Q1T0_9BACL</name>
<evidence type="ECO:0000313" key="2">
    <source>
        <dbReference type="Proteomes" id="UP001596002"/>
    </source>
</evidence>
<proteinExistence type="predicted"/>
<evidence type="ECO:0000313" key="1">
    <source>
        <dbReference type="EMBL" id="MFC4767207.1"/>
    </source>
</evidence>
<dbReference type="RefSeq" id="WP_380025126.1">
    <property type="nucleotide sequence ID" value="NZ_JBHSHC010000051.1"/>
</dbReference>
<protein>
    <submittedName>
        <fullName evidence="1">Uncharacterized protein</fullName>
    </submittedName>
</protein>
<reference evidence="2" key="1">
    <citation type="journal article" date="2019" name="Int. J. Syst. Evol. Microbiol.">
        <title>The Global Catalogue of Microorganisms (GCM) 10K type strain sequencing project: providing services to taxonomists for standard genome sequencing and annotation.</title>
        <authorList>
            <consortium name="The Broad Institute Genomics Platform"/>
            <consortium name="The Broad Institute Genome Sequencing Center for Infectious Disease"/>
            <person name="Wu L."/>
            <person name="Ma J."/>
        </authorList>
    </citation>
    <scope>NUCLEOTIDE SEQUENCE [LARGE SCALE GENOMIC DNA]</scope>
    <source>
        <strain evidence="2">WYCCWR 12678</strain>
    </source>
</reference>
<accession>A0ABV9Q1T0</accession>
<comment type="caution">
    <text evidence="1">The sequence shown here is derived from an EMBL/GenBank/DDBJ whole genome shotgun (WGS) entry which is preliminary data.</text>
</comment>
<sequence>MTRDERGFGEVSSILSKYMNHPEKLQEFFDVLYHADTVVQELGSLLDEMGAKLETILERHVILIGTNKLLQNILDDLKKLEN</sequence>
<dbReference type="Proteomes" id="UP001596002">
    <property type="component" value="Unassembled WGS sequence"/>
</dbReference>
<keyword evidence="2" id="KW-1185">Reference proteome</keyword>